<proteinExistence type="predicted"/>
<evidence type="ECO:0000313" key="1">
    <source>
        <dbReference type="EMBL" id="SED86071.1"/>
    </source>
</evidence>
<name>A0A1H5E4M8_9PSED</name>
<accession>A0A1H5E4M8</accession>
<sequence>MLSTQLILLVVFGVVVTAWGARLDINNHRKEKEAQRAQNNDQH</sequence>
<dbReference type="Proteomes" id="UP000183114">
    <property type="component" value="Unassembled WGS sequence"/>
</dbReference>
<organism evidence="1 2">
    <name type="scientific">Pseudomonas frederiksbergensis</name>
    <dbReference type="NCBI Taxonomy" id="104087"/>
    <lineage>
        <taxon>Bacteria</taxon>
        <taxon>Pseudomonadati</taxon>
        <taxon>Pseudomonadota</taxon>
        <taxon>Gammaproteobacteria</taxon>
        <taxon>Pseudomonadales</taxon>
        <taxon>Pseudomonadaceae</taxon>
        <taxon>Pseudomonas</taxon>
    </lineage>
</organism>
<dbReference type="EMBL" id="FNTF01000002">
    <property type="protein sequence ID" value="SED86071.1"/>
    <property type="molecule type" value="Genomic_DNA"/>
</dbReference>
<protein>
    <submittedName>
        <fullName evidence="1">Uncharacterized protein</fullName>
    </submittedName>
</protein>
<gene>
    <name evidence="1" type="ORF">SAMN04490185_4367</name>
</gene>
<evidence type="ECO:0000313" key="2">
    <source>
        <dbReference type="Proteomes" id="UP000183114"/>
    </source>
</evidence>
<dbReference type="AlphaFoldDB" id="A0A1H5E4M8"/>
<reference evidence="1 2" key="1">
    <citation type="submission" date="2016-10" db="EMBL/GenBank/DDBJ databases">
        <authorList>
            <person name="de Groot N.N."/>
        </authorList>
    </citation>
    <scope>NUCLEOTIDE SEQUENCE [LARGE SCALE GENOMIC DNA]</scope>
    <source>
        <strain evidence="1 2">BS3655</strain>
    </source>
</reference>